<name>A0ABN2KYL4_9MICO</name>
<gene>
    <name evidence="1" type="ORF">GCM10009747_32150</name>
</gene>
<sequence length="216" mass="23642">MKVFGRAVKAFFTKRVLLWPILLLVGCVVAFGVFMTTAGASFALAGLSAFGTESESRDTQVIESVSRQEEVVLLGLGIQGISRKGEKSTLFGADVPGSERASFIQYTFDAKLGIDGSDVRIEPIGEGSYLITIPEFIFIGHDSEGFELIAEQNGVLSWITPEIDAVEMINDILDDELQDEYVESNQEVLRDQAEAFYKGIILGVDPNLTVKFKFEG</sequence>
<dbReference type="RefSeq" id="WP_232499229.1">
    <property type="nucleotide sequence ID" value="NZ_BAAANH010000007.1"/>
</dbReference>
<reference evidence="1 2" key="1">
    <citation type="journal article" date="2019" name="Int. J. Syst. Evol. Microbiol.">
        <title>The Global Catalogue of Microorganisms (GCM) 10K type strain sequencing project: providing services to taxonomists for standard genome sequencing and annotation.</title>
        <authorList>
            <consortium name="The Broad Institute Genomics Platform"/>
            <consortium name="The Broad Institute Genome Sequencing Center for Infectious Disease"/>
            <person name="Wu L."/>
            <person name="Ma J."/>
        </authorList>
    </citation>
    <scope>NUCLEOTIDE SEQUENCE [LARGE SCALE GENOMIC DNA]</scope>
    <source>
        <strain evidence="1 2">JCM 14319</strain>
    </source>
</reference>
<evidence type="ECO:0000313" key="2">
    <source>
        <dbReference type="Proteomes" id="UP001500506"/>
    </source>
</evidence>
<evidence type="ECO:0008006" key="3">
    <source>
        <dbReference type="Google" id="ProtNLM"/>
    </source>
</evidence>
<dbReference type="Proteomes" id="UP001500506">
    <property type="component" value="Unassembled WGS sequence"/>
</dbReference>
<organism evidence="1 2">
    <name type="scientific">Agromyces humatus</name>
    <dbReference type="NCBI Taxonomy" id="279573"/>
    <lineage>
        <taxon>Bacteria</taxon>
        <taxon>Bacillati</taxon>
        <taxon>Actinomycetota</taxon>
        <taxon>Actinomycetes</taxon>
        <taxon>Micrococcales</taxon>
        <taxon>Microbacteriaceae</taxon>
        <taxon>Agromyces</taxon>
    </lineage>
</organism>
<keyword evidence="2" id="KW-1185">Reference proteome</keyword>
<proteinExistence type="predicted"/>
<evidence type="ECO:0000313" key="1">
    <source>
        <dbReference type="EMBL" id="GAA1768731.1"/>
    </source>
</evidence>
<protein>
    <recommendedName>
        <fullName evidence="3">DUF4230 domain-containing protein</fullName>
    </recommendedName>
</protein>
<accession>A0ABN2KYL4</accession>
<dbReference type="EMBL" id="BAAANH010000007">
    <property type="protein sequence ID" value="GAA1768731.1"/>
    <property type="molecule type" value="Genomic_DNA"/>
</dbReference>
<dbReference type="PROSITE" id="PS51257">
    <property type="entry name" value="PROKAR_LIPOPROTEIN"/>
    <property type="match status" value="1"/>
</dbReference>
<comment type="caution">
    <text evidence="1">The sequence shown here is derived from an EMBL/GenBank/DDBJ whole genome shotgun (WGS) entry which is preliminary data.</text>
</comment>